<sequence>MIKIISVLILSIFIITSCKNGDQQEFSLEDVQINETNDYLQLPAGIIENKVKLYEEGFTQHFIYPDSSYVIILKGENAELALPKTDNPDIFSKKENIEKFQIIYGNVKSSRKDEFDFAFKRMKKNGIKKK</sequence>
<accession>A0ABW3NTH2</accession>
<organism evidence="1 2">
    <name type="scientific">Salegentibacter chungangensis</name>
    <dbReference type="NCBI Taxonomy" id="1335724"/>
    <lineage>
        <taxon>Bacteria</taxon>
        <taxon>Pseudomonadati</taxon>
        <taxon>Bacteroidota</taxon>
        <taxon>Flavobacteriia</taxon>
        <taxon>Flavobacteriales</taxon>
        <taxon>Flavobacteriaceae</taxon>
        <taxon>Salegentibacter</taxon>
    </lineage>
</organism>
<dbReference type="PROSITE" id="PS51257">
    <property type="entry name" value="PROKAR_LIPOPROTEIN"/>
    <property type="match status" value="1"/>
</dbReference>
<protein>
    <recommendedName>
        <fullName evidence="3">DUF4369 domain-containing protein</fullName>
    </recommendedName>
</protein>
<gene>
    <name evidence="1" type="ORF">ACFQ3Q_10240</name>
</gene>
<proteinExistence type="predicted"/>
<dbReference type="EMBL" id="JBHTLI010000001">
    <property type="protein sequence ID" value="MFD1096127.1"/>
    <property type="molecule type" value="Genomic_DNA"/>
</dbReference>
<dbReference type="RefSeq" id="WP_380745393.1">
    <property type="nucleotide sequence ID" value="NZ_JBHTLI010000001.1"/>
</dbReference>
<name>A0ABW3NTH2_9FLAO</name>
<evidence type="ECO:0000313" key="1">
    <source>
        <dbReference type="EMBL" id="MFD1096127.1"/>
    </source>
</evidence>
<evidence type="ECO:0000313" key="2">
    <source>
        <dbReference type="Proteomes" id="UP001597131"/>
    </source>
</evidence>
<keyword evidence="2" id="KW-1185">Reference proteome</keyword>
<dbReference type="Proteomes" id="UP001597131">
    <property type="component" value="Unassembled WGS sequence"/>
</dbReference>
<comment type="caution">
    <text evidence="1">The sequence shown here is derived from an EMBL/GenBank/DDBJ whole genome shotgun (WGS) entry which is preliminary data.</text>
</comment>
<evidence type="ECO:0008006" key="3">
    <source>
        <dbReference type="Google" id="ProtNLM"/>
    </source>
</evidence>
<reference evidence="2" key="1">
    <citation type="journal article" date="2019" name="Int. J. Syst. Evol. Microbiol.">
        <title>The Global Catalogue of Microorganisms (GCM) 10K type strain sequencing project: providing services to taxonomists for standard genome sequencing and annotation.</title>
        <authorList>
            <consortium name="The Broad Institute Genomics Platform"/>
            <consortium name="The Broad Institute Genome Sequencing Center for Infectious Disease"/>
            <person name="Wu L."/>
            <person name="Ma J."/>
        </authorList>
    </citation>
    <scope>NUCLEOTIDE SEQUENCE [LARGE SCALE GENOMIC DNA]</scope>
    <source>
        <strain evidence="2">CCUG 64793</strain>
    </source>
</reference>